<reference evidence="8 10" key="1">
    <citation type="journal article" date="2015" name="Genome Announc.">
        <title>Draft Genome Sequence of a Heterotrophic Facultative Anaerobic Thermophilic Bacterium, Ardenticatena maritima Strain 110ST.</title>
        <authorList>
            <person name="Kawaichi S."/>
            <person name="Yoshida T."/>
            <person name="Sako Y."/>
            <person name="Nakamura R."/>
        </authorList>
    </citation>
    <scope>NUCLEOTIDE SEQUENCE [LARGE SCALE GENOMIC DNA]</scope>
    <source>
        <strain evidence="8 10">110S</strain>
    </source>
</reference>
<feature type="binding site" evidence="5">
    <location>
        <position position="143"/>
    </location>
    <ligand>
        <name>S-adenosyl-L-methionine</name>
        <dbReference type="ChEBI" id="CHEBI:59789"/>
    </ligand>
</feature>
<feature type="domain" description="Release factor glutamine methyltransferase N-terminal" evidence="7">
    <location>
        <begin position="6"/>
        <end position="75"/>
    </location>
</feature>
<evidence type="ECO:0000256" key="1">
    <source>
        <dbReference type="ARBA" id="ARBA00022603"/>
    </source>
</evidence>
<evidence type="ECO:0000313" key="11">
    <source>
        <dbReference type="Proteomes" id="UP000050502"/>
    </source>
</evidence>
<dbReference type="GO" id="GO:0032259">
    <property type="term" value="P:methylation"/>
    <property type="evidence" value="ECO:0007669"/>
    <property type="project" value="UniProtKB-KW"/>
</dbReference>
<dbReference type="InterPro" id="IPR029063">
    <property type="entry name" value="SAM-dependent_MTases_sf"/>
</dbReference>
<evidence type="ECO:0000259" key="6">
    <source>
        <dbReference type="Pfam" id="PF05175"/>
    </source>
</evidence>
<sequence length="288" mass="31063">MKTVREALQWGAARLQHASTTPRLDAEVLLADVLGVSRAGLIARLHDTLARDAFKAFQGRIARRERGEPVAYIVGRKAFYGRDFLVDARVLIPRPETELLVERALARLADVPAPRIADIGTGSGCIAVTLAAERPDAHLIATDVSEGALAVARANAERHGVADRVDFRRGSLLEPLDAPVHLIVANLPYVGTDEMEILAPDVATYEPHVALFAGPDGLALIRDLLAQVSPAVLLPGGALLLEIGYAQGEAVARLVRERWPHAQVVLHRDLAGLDRVVEISDLWLTAEA</sequence>
<reference evidence="10" key="3">
    <citation type="submission" date="2015-08" db="EMBL/GenBank/DDBJ databases">
        <title>Draft Genome Sequence of a Heterotrophic Facultative Anaerobic Bacterium Ardenticatena maritima Strain 110S.</title>
        <authorList>
            <person name="Kawaichi S."/>
            <person name="Yoshida T."/>
            <person name="Sako Y."/>
            <person name="Nakamura R."/>
        </authorList>
    </citation>
    <scope>NUCLEOTIDE SEQUENCE [LARGE SCALE GENOMIC DNA]</scope>
    <source>
        <strain evidence="10">110S</strain>
    </source>
</reference>
<dbReference type="OrthoDB" id="9800643at2"/>
<keyword evidence="3 5" id="KW-0949">S-adenosyl-L-methionine</keyword>
<comment type="similarity">
    <text evidence="5">Belongs to the protein N5-glutamine methyltransferase family. PrmC subfamily.</text>
</comment>
<dbReference type="HAMAP" id="MF_02126">
    <property type="entry name" value="RF_methyltr_PrmC"/>
    <property type="match status" value="1"/>
</dbReference>
<dbReference type="InterPro" id="IPR007848">
    <property type="entry name" value="Small_mtfrase_dom"/>
</dbReference>
<feature type="binding site" evidence="5">
    <location>
        <position position="186"/>
    </location>
    <ligand>
        <name>S-adenosyl-L-methionine</name>
        <dbReference type="ChEBI" id="CHEBI:59789"/>
    </ligand>
</feature>
<organism evidence="8 10">
    <name type="scientific">Ardenticatena maritima</name>
    <dbReference type="NCBI Taxonomy" id="872965"/>
    <lineage>
        <taxon>Bacteria</taxon>
        <taxon>Bacillati</taxon>
        <taxon>Chloroflexota</taxon>
        <taxon>Ardenticatenia</taxon>
        <taxon>Ardenticatenales</taxon>
        <taxon>Ardenticatenaceae</taxon>
        <taxon>Ardenticatena</taxon>
    </lineage>
</organism>
<evidence type="ECO:0000256" key="5">
    <source>
        <dbReference type="HAMAP-Rule" id="MF_02126"/>
    </source>
</evidence>
<comment type="caution">
    <text evidence="8">The sequence shown here is derived from an EMBL/GenBank/DDBJ whole genome shotgun (WGS) entry which is preliminary data.</text>
</comment>
<dbReference type="FunCoup" id="A0A0M9UBI3">
    <property type="interactions" value="464"/>
</dbReference>
<dbReference type="PANTHER" id="PTHR18895:SF74">
    <property type="entry name" value="MTRF1L RELEASE FACTOR GLUTAMINE METHYLTRANSFERASE"/>
    <property type="match status" value="1"/>
</dbReference>
<proteinExistence type="inferred from homology"/>
<dbReference type="EMBL" id="BBZA01000015">
    <property type="protein sequence ID" value="GAP61860.1"/>
    <property type="molecule type" value="Genomic_DNA"/>
</dbReference>
<comment type="caution">
    <text evidence="5">Lacks conserved residue(s) required for the propagation of feature annotation.</text>
</comment>
<dbReference type="PANTHER" id="PTHR18895">
    <property type="entry name" value="HEMK METHYLTRANSFERASE"/>
    <property type="match status" value="1"/>
</dbReference>
<dbReference type="CDD" id="cd02440">
    <property type="entry name" value="AdoMet_MTases"/>
    <property type="match status" value="1"/>
</dbReference>
<dbReference type="Pfam" id="PF05175">
    <property type="entry name" value="MTS"/>
    <property type="match status" value="1"/>
</dbReference>
<evidence type="ECO:0000256" key="2">
    <source>
        <dbReference type="ARBA" id="ARBA00022679"/>
    </source>
</evidence>
<dbReference type="InterPro" id="IPR050320">
    <property type="entry name" value="N5-glutamine_MTase"/>
</dbReference>
<protein>
    <recommendedName>
        <fullName evidence="5">Release factor glutamine methyltransferase</fullName>
        <shortName evidence="5">RF MTase</shortName>
        <ecNumber evidence="5">2.1.1.297</ecNumber>
    </recommendedName>
    <alternativeName>
        <fullName evidence="5">N5-glutamine methyltransferase PrmC</fullName>
    </alternativeName>
    <alternativeName>
        <fullName evidence="5">Protein-(glutamine-N5) MTase PrmC</fullName>
    </alternativeName>
    <alternativeName>
        <fullName evidence="5">Protein-glutamine N-methyltransferase PrmC</fullName>
    </alternativeName>
</protein>
<keyword evidence="10" id="KW-1185">Reference proteome</keyword>
<dbReference type="Pfam" id="PF17827">
    <property type="entry name" value="PrmC_N"/>
    <property type="match status" value="1"/>
</dbReference>
<dbReference type="Gene3D" id="1.10.8.10">
    <property type="entry name" value="DNA helicase RuvA subunit, C-terminal domain"/>
    <property type="match status" value="1"/>
</dbReference>
<dbReference type="EC" id="2.1.1.297" evidence="5"/>
<evidence type="ECO:0000313" key="8">
    <source>
        <dbReference type="EMBL" id="GAP61860.1"/>
    </source>
</evidence>
<dbReference type="InParanoid" id="A0A0M9UBI3"/>
<reference evidence="9 11" key="2">
    <citation type="submission" date="2015-07" db="EMBL/GenBank/DDBJ databases">
        <title>Whole genome sequence of Ardenticatena maritima DSM 23922.</title>
        <authorList>
            <person name="Hemp J."/>
            <person name="Ward L.M."/>
            <person name="Pace L.A."/>
            <person name="Fischer W.W."/>
        </authorList>
    </citation>
    <scope>NUCLEOTIDE SEQUENCE [LARGE SCALE GENOMIC DNA]</scope>
    <source>
        <strain evidence="9 11">110S</strain>
    </source>
</reference>
<dbReference type="InterPro" id="IPR019874">
    <property type="entry name" value="RF_methyltr_PrmC"/>
</dbReference>
<comment type="function">
    <text evidence="5">Methylates the class 1 translation termination release factors RF1/PrfA and RF2/PrfB on the glutamine residue of the universally conserved GGQ motif.</text>
</comment>
<dbReference type="SUPFAM" id="SSF53335">
    <property type="entry name" value="S-adenosyl-L-methionine-dependent methyltransferases"/>
    <property type="match status" value="1"/>
</dbReference>
<name>A0A0M9UBI3_9CHLR</name>
<dbReference type="Proteomes" id="UP000050502">
    <property type="component" value="Unassembled WGS sequence"/>
</dbReference>
<evidence type="ECO:0000256" key="4">
    <source>
        <dbReference type="ARBA" id="ARBA00048391"/>
    </source>
</evidence>
<comment type="catalytic activity">
    <reaction evidence="4 5">
        <text>L-glutaminyl-[peptide chain release factor] + S-adenosyl-L-methionine = N(5)-methyl-L-glutaminyl-[peptide chain release factor] + S-adenosyl-L-homocysteine + H(+)</text>
        <dbReference type="Rhea" id="RHEA:42896"/>
        <dbReference type="Rhea" id="RHEA-COMP:10271"/>
        <dbReference type="Rhea" id="RHEA-COMP:10272"/>
        <dbReference type="ChEBI" id="CHEBI:15378"/>
        <dbReference type="ChEBI" id="CHEBI:30011"/>
        <dbReference type="ChEBI" id="CHEBI:57856"/>
        <dbReference type="ChEBI" id="CHEBI:59789"/>
        <dbReference type="ChEBI" id="CHEBI:61891"/>
        <dbReference type="EC" id="2.1.1.297"/>
    </reaction>
</comment>
<evidence type="ECO:0000256" key="3">
    <source>
        <dbReference type="ARBA" id="ARBA00022691"/>
    </source>
</evidence>
<dbReference type="GO" id="GO:0102559">
    <property type="term" value="F:peptide chain release factor N(5)-glutamine methyltransferase activity"/>
    <property type="evidence" value="ECO:0007669"/>
    <property type="project" value="UniProtKB-EC"/>
</dbReference>
<evidence type="ECO:0000259" key="7">
    <source>
        <dbReference type="Pfam" id="PF17827"/>
    </source>
</evidence>
<evidence type="ECO:0000313" key="10">
    <source>
        <dbReference type="Proteomes" id="UP000037784"/>
    </source>
</evidence>
<dbReference type="EMBL" id="LGKN01000005">
    <property type="protein sequence ID" value="KPL87960.1"/>
    <property type="molecule type" value="Genomic_DNA"/>
</dbReference>
<dbReference type="AlphaFoldDB" id="A0A0M9UBI3"/>
<dbReference type="PATRIC" id="fig|872965.6.peg.2170"/>
<accession>A0A0M9UBI3</accession>
<dbReference type="Gene3D" id="3.40.50.150">
    <property type="entry name" value="Vaccinia Virus protein VP39"/>
    <property type="match status" value="1"/>
</dbReference>
<keyword evidence="2 5" id="KW-0808">Transferase</keyword>
<dbReference type="InterPro" id="IPR040758">
    <property type="entry name" value="PrmC_N"/>
</dbReference>
<evidence type="ECO:0000313" key="9">
    <source>
        <dbReference type="EMBL" id="KPL87960.1"/>
    </source>
</evidence>
<feature type="domain" description="Methyltransferase small" evidence="6">
    <location>
        <begin position="106"/>
        <end position="190"/>
    </location>
</feature>
<dbReference type="RefSeq" id="WP_054491792.1">
    <property type="nucleotide sequence ID" value="NZ_BBZA01000015.1"/>
</dbReference>
<feature type="binding site" evidence="5">
    <location>
        <begin position="120"/>
        <end position="124"/>
    </location>
    <ligand>
        <name>S-adenosyl-L-methionine</name>
        <dbReference type="ChEBI" id="CHEBI:59789"/>
    </ligand>
</feature>
<dbReference type="STRING" id="872965.SE16_10580"/>
<keyword evidence="1 5" id="KW-0489">Methyltransferase</keyword>
<gene>
    <name evidence="8" type="primary">hemK</name>
    <name evidence="5" type="synonym">prmC</name>
    <name evidence="8" type="ORF">ARMA_0283</name>
    <name evidence="9" type="ORF">SE16_10580</name>
</gene>
<dbReference type="InterPro" id="IPR004556">
    <property type="entry name" value="HemK-like"/>
</dbReference>
<dbReference type="NCBIfam" id="TIGR03534">
    <property type="entry name" value="RF_mod_PrmC"/>
    <property type="match status" value="1"/>
</dbReference>
<dbReference type="Proteomes" id="UP000037784">
    <property type="component" value="Unassembled WGS sequence"/>
</dbReference>
<dbReference type="NCBIfam" id="TIGR00536">
    <property type="entry name" value="hemK_fam"/>
    <property type="match status" value="1"/>
</dbReference>